<dbReference type="Gene3D" id="3.20.20.70">
    <property type="entry name" value="Aldolase class I"/>
    <property type="match status" value="1"/>
</dbReference>
<dbReference type="GO" id="GO:0004497">
    <property type="term" value="F:monooxygenase activity"/>
    <property type="evidence" value="ECO:0007669"/>
    <property type="project" value="UniProtKB-KW"/>
</dbReference>
<evidence type="ECO:0000256" key="7">
    <source>
        <dbReference type="ARBA" id="ARBA00022643"/>
    </source>
</evidence>
<evidence type="ECO:0000256" key="2">
    <source>
        <dbReference type="ARBA" id="ARBA00003535"/>
    </source>
</evidence>
<evidence type="ECO:0000313" key="12">
    <source>
        <dbReference type="EMBL" id="MBF0753186.1"/>
    </source>
</evidence>
<evidence type="ECO:0000256" key="8">
    <source>
        <dbReference type="ARBA" id="ARBA00023002"/>
    </source>
</evidence>
<dbReference type="InterPro" id="IPR013785">
    <property type="entry name" value="Aldolase_TIM"/>
</dbReference>
<evidence type="ECO:0000256" key="1">
    <source>
        <dbReference type="ARBA" id="ARBA00001917"/>
    </source>
</evidence>
<gene>
    <name evidence="12" type="ORF">IR135_02795</name>
</gene>
<evidence type="ECO:0000256" key="4">
    <source>
        <dbReference type="ARBA" id="ARBA00013457"/>
    </source>
</evidence>
<dbReference type="PANTHER" id="PTHR42747:SF3">
    <property type="entry name" value="NITRONATE MONOOXYGENASE-RELATED"/>
    <property type="match status" value="1"/>
</dbReference>
<comment type="similarity">
    <text evidence="3">Belongs to the nitronate monooxygenase family. NMO class I subfamily.</text>
</comment>
<sequence>MINLKTEICDVLNIKYPIIQAGMAGGATTPELIAEVSKAGGLGTLGAAYMKPEDIRQAINDIRKLTDKPFAVNLFCVDNSADLDAEKKEAVMTELLKIGKDLDVSEADIQFNTTDYFNEQFRILIEEKVPVISTAFGLLSEDKVKEAKDAGMKITAMITTVEEAVLAEKSGADIIVAQGSDAGGHRGTFDLTRHENGADIGTFSLVPQVRDKVNIPVAAAGGVNDSRSLAAALVLGAAGVQIGTRFLSSEEAGIHRAYKEKIFESREEDTVITRAFSGRPARGIINKFIKNFTAEPLPYPYQNSATKSVRSAAAVYSDSEYMSLWAGQNLRPVVKEQPAAEIVEEIVDGAEKIIG</sequence>
<keyword evidence="9 12" id="KW-0503">Monooxygenase</keyword>
<evidence type="ECO:0000256" key="5">
    <source>
        <dbReference type="ARBA" id="ARBA00022575"/>
    </source>
</evidence>
<evidence type="ECO:0000256" key="9">
    <source>
        <dbReference type="ARBA" id="ARBA00023033"/>
    </source>
</evidence>
<evidence type="ECO:0000256" key="11">
    <source>
        <dbReference type="ARBA" id="ARBA00049401"/>
    </source>
</evidence>
<organism evidence="12 13">
    <name type="scientific">Jeotgalicoccus nanhaiensis</name>
    <dbReference type="NCBI Taxonomy" id="568603"/>
    <lineage>
        <taxon>Bacteria</taxon>
        <taxon>Bacillati</taxon>
        <taxon>Bacillota</taxon>
        <taxon>Bacilli</taxon>
        <taxon>Bacillales</taxon>
        <taxon>Staphylococcaceae</taxon>
        <taxon>Jeotgalicoccus</taxon>
    </lineage>
</organism>
<evidence type="ECO:0000256" key="6">
    <source>
        <dbReference type="ARBA" id="ARBA00022630"/>
    </source>
</evidence>
<name>A0ABR9XWS0_9STAP</name>
<accession>A0ABR9XWS0</accession>
<dbReference type="Pfam" id="PF03060">
    <property type="entry name" value="NMO"/>
    <property type="match status" value="1"/>
</dbReference>
<keyword evidence="13" id="KW-1185">Reference proteome</keyword>
<dbReference type="InterPro" id="IPR004136">
    <property type="entry name" value="NMO"/>
</dbReference>
<dbReference type="SUPFAM" id="SSF51412">
    <property type="entry name" value="Inosine monophosphate dehydrogenase (IMPDH)"/>
    <property type="match status" value="1"/>
</dbReference>
<comment type="function">
    <text evidence="2">Nitronate monooxygenase that uses molecular oxygen to catalyze the oxidative denitrification of alkyl nitronates. Acts on propionate 3-nitronate (P3N), the presumed physiological substrate. Probably functions in the detoxification of P3N, a metabolic poison produced by plants and fungi as a defense mechanism.</text>
</comment>
<evidence type="ECO:0000256" key="10">
    <source>
        <dbReference type="ARBA" id="ARBA00031155"/>
    </source>
</evidence>
<comment type="caution">
    <text evidence="12">The sequence shown here is derived from an EMBL/GenBank/DDBJ whole genome shotgun (WGS) entry which is preliminary data.</text>
</comment>
<keyword evidence="5" id="KW-0216">Detoxification</keyword>
<reference evidence="12 13" key="1">
    <citation type="submission" date="2020-10" db="EMBL/GenBank/DDBJ databases">
        <title>Mouse Oral microbiota.</title>
        <authorList>
            <person name="Joseph S."/>
            <person name="Aduse-Opoku J."/>
        </authorList>
    </citation>
    <scope>NUCLEOTIDE SEQUENCE [LARGE SCALE GENOMIC DNA]</scope>
    <source>
        <strain evidence="12 13">19428wE5_W307</strain>
    </source>
</reference>
<keyword evidence="6" id="KW-0285">Flavoprotein</keyword>
<proteinExistence type="inferred from homology"/>
<evidence type="ECO:0000313" key="13">
    <source>
        <dbReference type="Proteomes" id="UP000647980"/>
    </source>
</evidence>
<comment type="catalytic activity">
    <reaction evidence="11">
        <text>3 propionate 3-nitronate + 3 O2 + H2O = 3 3-oxopropanoate + 2 nitrate + nitrite + H2O2 + 3 H(+)</text>
        <dbReference type="Rhea" id="RHEA:57332"/>
        <dbReference type="ChEBI" id="CHEBI:15377"/>
        <dbReference type="ChEBI" id="CHEBI:15378"/>
        <dbReference type="ChEBI" id="CHEBI:15379"/>
        <dbReference type="ChEBI" id="CHEBI:16240"/>
        <dbReference type="ChEBI" id="CHEBI:16301"/>
        <dbReference type="ChEBI" id="CHEBI:17632"/>
        <dbReference type="ChEBI" id="CHEBI:33190"/>
        <dbReference type="ChEBI" id="CHEBI:136067"/>
    </reaction>
</comment>
<protein>
    <recommendedName>
        <fullName evidence="4">Probable nitronate monooxygenase</fullName>
    </recommendedName>
    <alternativeName>
        <fullName evidence="10">Propionate 3-nitronate monooxygenase</fullName>
    </alternativeName>
</protein>
<dbReference type="EMBL" id="JADGLW010000002">
    <property type="protein sequence ID" value="MBF0753186.1"/>
    <property type="molecule type" value="Genomic_DNA"/>
</dbReference>
<keyword evidence="7" id="KW-0288">FMN</keyword>
<dbReference type="CDD" id="cd04730">
    <property type="entry name" value="NPD_like"/>
    <property type="match status" value="1"/>
</dbReference>
<comment type="cofactor">
    <cofactor evidence="1">
        <name>FMN</name>
        <dbReference type="ChEBI" id="CHEBI:58210"/>
    </cofactor>
</comment>
<dbReference type="Proteomes" id="UP000647980">
    <property type="component" value="Unassembled WGS sequence"/>
</dbReference>
<keyword evidence="8" id="KW-0560">Oxidoreductase</keyword>
<dbReference type="PANTHER" id="PTHR42747">
    <property type="entry name" value="NITRONATE MONOOXYGENASE-RELATED"/>
    <property type="match status" value="1"/>
</dbReference>
<evidence type="ECO:0000256" key="3">
    <source>
        <dbReference type="ARBA" id="ARBA00009881"/>
    </source>
</evidence>